<dbReference type="SUPFAM" id="SSF46785">
    <property type="entry name" value="Winged helix' DNA-binding domain"/>
    <property type="match status" value="1"/>
</dbReference>
<dbReference type="InterPro" id="IPR036388">
    <property type="entry name" value="WH-like_DNA-bd_sf"/>
</dbReference>
<evidence type="ECO:0000313" key="2">
    <source>
        <dbReference type="EMBL" id="MDQ0646045.1"/>
    </source>
</evidence>
<feature type="compositionally biased region" description="Basic and acidic residues" evidence="1">
    <location>
        <begin position="229"/>
        <end position="241"/>
    </location>
</feature>
<reference evidence="2 3" key="1">
    <citation type="submission" date="2023-07" db="EMBL/GenBank/DDBJ databases">
        <title>Comparative genomics of wheat-associated soil bacteria to identify genetic determinants of phenazine resistance.</title>
        <authorList>
            <person name="Mouncey N."/>
        </authorList>
    </citation>
    <scope>NUCLEOTIDE SEQUENCE [LARGE SCALE GENOMIC DNA]</scope>
    <source>
        <strain evidence="2 3">W4I9-1</strain>
    </source>
</reference>
<dbReference type="EMBL" id="JAUSXV010000001">
    <property type="protein sequence ID" value="MDQ0646045.1"/>
    <property type="molecule type" value="Genomic_DNA"/>
</dbReference>
<evidence type="ECO:0000256" key="1">
    <source>
        <dbReference type="SAM" id="MobiDB-lite"/>
    </source>
</evidence>
<name>A0AAW8ERK2_9MICO</name>
<feature type="region of interest" description="Disordered" evidence="1">
    <location>
        <begin position="129"/>
        <end position="244"/>
    </location>
</feature>
<evidence type="ECO:0008006" key="4">
    <source>
        <dbReference type="Google" id="ProtNLM"/>
    </source>
</evidence>
<proteinExistence type="predicted"/>
<evidence type="ECO:0000313" key="3">
    <source>
        <dbReference type="Proteomes" id="UP001244427"/>
    </source>
</evidence>
<keyword evidence="3" id="KW-1185">Reference proteome</keyword>
<gene>
    <name evidence="2" type="ORF">QFZ53_000241</name>
</gene>
<dbReference type="AlphaFoldDB" id="A0AAW8ERK2"/>
<feature type="compositionally biased region" description="Basic and acidic residues" evidence="1">
    <location>
        <begin position="184"/>
        <end position="221"/>
    </location>
</feature>
<dbReference type="Proteomes" id="UP001244427">
    <property type="component" value="Unassembled WGS sequence"/>
</dbReference>
<dbReference type="Gene3D" id="1.10.10.10">
    <property type="entry name" value="Winged helix-like DNA-binding domain superfamily/Winged helix DNA-binding domain"/>
    <property type="match status" value="1"/>
</dbReference>
<dbReference type="RefSeq" id="WP_307292636.1">
    <property type="nucleotide sequence ID" value="NZ_JAUSXV010000001.1"/>
</dbReference>
<organism evidence="2 3">
    <name type="scientific">Microbacterium natoriense</name>
    <dbReference type="NCBI Taxonomy" id="284570"/>
    <lineage>
        <taxon>Bacteria</taxon>
        <taxon>Bacillati</taxon>
        <taxon>Actinomycetota</taxon>
        <taxon>Actinomycetes</taxon>
        <taxon>Micrococcales</taxon>
        <taxon>Microbacteriaceae</taxon>
        <taxon>Microbacterium</taxon>
    </lineage>
</organism>
<dbReference type="InterPro" id="IPR036390">
    <property type="entry name" value="WH_DNA-bd_sf"/>
</dbReference>
<accession>A0AAW8ERK2</accession>
<comment type="caution">
    <text evidence="2">The sequence shown here is derived from an EMBL/GenBank/DDBJ whole genome shotgun (WGS) entry which is preliminary data.</text>
</comment>
<sequence>MNSTSDTQNPRAFGYWIKAVDRLMSAEFATAFESEGATRRDWRLLNVIDGSAPAARPLHPGKLRGLVERGWVAKDGDGWTLTDEGRAAKERLGAVVDGIRAQVADAVSPDDFDTTVATLEQIARTFGWDENTPLPRGRRGEGRGHGKTHRGEHHGHAEHHGHGRRHGAPFGRGHGFGRGFRHGFGHDFPRDADAHECQHPHAHGEGHGRSHGRPFDRERGPRFAPEFGHGVEHPHGRDRRAAQVAFERGFDAGFSRGRDA</sequence>
<protein>
    <recommendedName>
        <fullName evidence="4">MarR family transcriptional regulator</fullName>
    </recommendedName>
</protein>